<protein>
    <recommendedName>
        <fullName evidence="3 9">DNA repair protein RecN</fullName>
    </recommendedName>
    <alternativeName>
        <fullName evidence="8 9">Recombination protein N</fullName>
    </alternativeName>
</protein>
<dbReference type="InterPro" id="IPR004604">
    <property type="entry name" value="DNA_recomb/repair_RecN"/>
</dbReference>
<dbReference type="RefSeq" id="WP_006003196.1">
    <property type="nucleotide sequence ID" value="NZ_BAET01000007.1"/>
</dbReference>
<dbReference type="FunFam" id="3.40.50.300:FF:000319">
    <property type="entry name" value="DNA repair protein RecN"/>
    <property type="match status" value="1"/>
</dbReference>
<evidence type="ECO:0000313" key="11">
    <source>
        <dbReference type="EMBL" id="GAB54724.1"/>
    </source>
</evidence>
<dbReference type="InterPro" id="IPR003395">
    <property type="entry name" value="RecF/RecN/SMC_N"/>
</dbReference>
<dbReference type="Pfam" id="PF02463">
    <property type="entry name" value="SMC_N"/>
    <property type="match status" value="1"/>
</dbReference>
<dbReference type="STRING" id="56804.BAE46_07880"/>
<dbReference type="NCBIfam" id="TIGR00634">
    <property type="entry name" value="recN"/>
    <property type="match status" value="1"/>
</dbReference>
<keyword evidence="6" id="KW-0067">ATP-binding</keyword>
<sequence length="557" mass="61802">MLVHIAIKNLAIVKKVELTLGLGLTAITGETGAGKSIALDALGLCLGERAESNMVRDGADKAEVIAHFDIAKVKSAREFLSEHELQQDDNLDECFIRRVISPEGRSKAFVNGIPVNLSQLKALGSKLAFIHSQHAHYQFLKPEFQRKVLDQYAQHSSILLQVAQSHKTYSHTYKQLKQLEAQQQQRLDRCQLLSYQVKELDEFSIAEDEFATLENDFKKLSNTQELIDNTEFAVHTLKTSDDANALSLLQKSIKSLNNVAHFDEGVNGIIESLQNALIQAEDACNELEHYQERIEADPEQLAYIETRYSSAMDLARKHQVRPEALYETHLALAQEYQSLMAQEDSLTVLTDEVQTNYQHYLAASKKLSASRTKAAKLLSTEIQQSIREMNLPHASVDVRVKQELEPTPTALGNDIVQIYLSVNPGQASDLMDKVVSGGELSRIGLALQVISAKDTLIPTMVFDEVDTGISGPTASLVGRLLRRLGEKAQVMCVTHLPQVAAQAHNQLFVSKVTDGKTTETTLLKLSKEERINEIARLLAGDELTDTAIANAKDLLKM</sequence>
<name>H5T8U7_9ALTE</name>
<keyword evidence="4" id="KW-0547">Nucleotide-binding</keyword>
<reference evidence="11 12" key="1">
    <citation type="journal article" date="2012" name="J. Bacteriol.">
        <title>Genome sequence of proteorhodopsin-containing sea ice bacterium Glaciecola punicea ACAM 611T.</title>
        <authorList>
            <person name="Qin Q.-L."/>
            <person name="Xie B.-B."/>
            <person name="Shu Y.-L."/>
            <person name="Rong J.-C."/>
            <person name="Zhao D.-L."/>
            <person name="Zhang X.-Y."/>
            <person name="Chen X.-L."/>
            <person name="Zhou B.-C."/>
            <person name="Zhanga Y.-Z."/>
        </authorList>
    </citation>
    <scope>NUCLEOTIDE SEQUENCE [LARGE SCALE GENOMIC DNA]</scope>
    <source>
        <strain evidence="11 12">ACAM 611</strain>
    </source>
</reference>
<dbReference type="PANTHER" id="PTHR11059">
    <property type="entry name" value="DNA REPAIR PROTEIN RECN"/>
    <property type="match status" value="1"/>
</dbReference>
<comment type="caution">
    <text evidence="11">The sequence shown here is derived from an EMBL/GenBank/DDBJ whole genome shotgun (WGS) entry which is preliminary data.</text>
</comment>
<dbReference type="eggNOG" id="COG0497">
    <property type="taxonomic scope" value="Bacteria"/>
</dbReference>
<dbReference type="GO" id="GO:0006310">
    <property type="term" value="P:DNA recombination"/>
    <property type="evidence" value="ECO:0007669"/>
    <property type="project" value="InterPro"/>
</dbReference>
<dbReference type="Proteomes" id="UP000053586">
    <property type="component" value="Unassembled WGS sequence"/>
</dbReference>
<dbReference type="PIRSF" id="PIRSF003128">
    <property type="entry name" value="RecN"/>
    <property type="match status" value="1"/>
</dbReference>
<evidence type="ECO:0000256" key="1">
    <source>
        <dbReference type="ARBA" id="ARBA00003618"/>
    </source>
</evidence>
<evidence type="ECO:0000256" key="8">
    <source>
        <dbReference type="ARBA" id="ARBA00033408"/>
    </source>
</evidence>
<dbReference type="GO" id="GO:0043590">
    <property type="term" value="C:bacterial nucleoid"/>
    <property type="evidence" value="ECO:0007669"/>
    <property type="project" value="TreeGrafter"/>
</dbReference>
<dbReference type="GO" id="GO:0009432">
    <property type="term" value="P:SOS response"/>
    <property type="evidence" value="ECO:0007669"/>
    <property type="project" value="TreeGrafter"/>
</dbReference>
<dbReference type="GO" id="GO:0005524">
    <property type="term" value="F:ATP binding"/>
    <property type="evidence" value="ECO:0007669"/>
    <property type="project" value="UniProtKB-KW"/>
</dbReference>
<dbReference type="CDD" id="cd03241">
    <property type="entry name" value="ABC_RecN"/>
    <property type="match status" value="2"/>
</dbReference>
<dbReference type="AlphaFoldDB" id="H5T8U7"/>
<evidence type="ECO:0000256" key="9">
    <source>
        <dbReference type="PIRNR" id="PIRNR003128"/>
    </source>
</evidence>
<evidence type="ECO:0000256" key="4">
    <source>
        <dbReference type="ARBA" id="ARBA00022741"/>
    </source>
</evidence>
<evidence type="ECO:0000256" key="6">
    <source>
        <dbReference type="ARBA" id="ARBA00022840"/>
    </source>
</evidence>
<reference evidence="11 12" key="2">
    <citation type="journal article" date="2017" name="Antonie Van Leeuwenhoek">
        <title>Rhizobium rhizosphaerae sp. nov., a novel species isolated from rice rhizosphere.</title>
        <authorList>
            <person name="Zhao J.J."/>
            <person name="Zhang J."/>
            <person name="Zhang R.J."/>
            <person name="Zhang C.W."/>
            <person name="Yin H.Q."/>
            <person name="Zhang X.X."/>
        </authorList>
    </citation>
    <scope>NUCLEOTIDE SEQUENCE [LARGE SCALE GENOMIC DNA]</scope>
    <source>
        <strain evidence="11 12">ACAM 611</strain>
    </source>
</reference>
<dbReference type="OrthoDB" id="9806954at2"/>
<evidence type="ECO:0000256" key="5">
    <source>
        <dbReference type="ARBA" id="ARBA00022763"/>
    </source>
</evidence>
<keyword evidence="7 9" id="KW-0234">DNA repair</keyword>
<dbReference type="EMBL" id="BAET01000007">
    <property type="protein sequence ID" value="GAB54724.1"/>
    <property type="molecule type" value="Genomic_DNA"/>
</dbReference>
<dbReference type="PANTHER" id="PTHR11059:SF0">
    <property type="entry name" value="DNA REPAIR PROTEIN RECN"/>
    <property type="match status" value="1"/>
</dbReference>
<accession>H5T8U7</accession>
<evidence type="ECO:0000256" key="2">
    <source>
        <dbReference type="ARBA" id="ARBA00009441"/>
    </source>
</evidence>
<evidence type="ECO:0000256" key="7">
    <source>
        <dbReference type="ARBA" id="ARBA00023204"/>
    </source>
</evidence>
<keyword evidence="5 9" id="KW-0227">DNA damage</keyword>
<organism evidence="11 12">
    <name type="scientific">Glaciecola punicea ACAM 611</name>
    <dbReference type="NCBI Taxonomy" id="1121923"/>
    <lineage>
        <taxon>Bacteria</taxon>
        <taxon>Pseudomonadati</taxon>
        <taxon>Pseudomonadota</taxon>
        <taxon>Gammaproteobacteria</taxon>
        <taxon>Alteromonadales</taxon>
        <taxon>Alteromonadaceae</taxon>
        <taxon>Glaciecola</taxon>
    </lineage>
</organism>
<dbReference type="InterPro" id="IPR027417">
    <property type="entry name" value="P-loop_NTPase"/>
</dbReference>
<feature type="domain" description="RecF/RecN/SMC N-terminal" evidence="10">
    <location>
        <begin position="4"/>
        <end position="517"/>
    </location>
</feature>
<dbReference type="SUPFAM" id="SSF52540">
    <property type="entry name" value="P-loop containing nucleoside triphosphate hydrolases"/>
    <property type="match status" value="1"/>
</dbReference>
<dbReference type="Gene3D" id="3.40.50.300">
    <property type="entry name" value="P-loop containing nucleotide triphosphate hydrolases"/>
    <property type="match status" value="2"/>
</dbReference>
<evidence type="ECO:0000259" key="10">
    <source>
        <dbReference type="Pfam" id="PF02463"/>
    </source>
</evidence>
<comment type="function">
    <text evidence="1 9">May be involved in recombinational repair of damaged DNA.</text>
</comment>
<evidence type="ECO:0000313" key="12">
    <source>
        <dbReference type="Proteomes" id="UP000053586"/>
    </source>
</evidence>
<proteinExistence type="inferred from homology"/>
<keyword evidence="12" id="KW-1185">Reference proteome</keyword>
<comment type="similarity">
    <text evidence="2 9">Belongs to the RecN family.</text>
</comment>
<gene>
    <name evidence="11" type="primary">recN</name>
    <name evidence="11" type="ORF">GPUN_0580</name>
</gene>
<evidence type="ECO:0000256" key="3">
    <source>
        <dbReference type="ARBA" id="ARBA00021315"/>
    </source>
</evidence>
<dbReference type="FunFam" id="3.40.50.300:FF:000356">
    <property type="entry name" value="DNA repair protein RecN"/>
    <property type="match status" value="1"/>
</dbReference>
<dbReference type="GO" id="GO:0006281">
    <property type="term" value="P:DNA repair"/>
    <property type="evidence" value="ECO:0007669"/>
    <property type="project" value="UniProtKB-KW"/>
</dbReference>
<dbReference type="NCBIfam" id="NF008121">
    <property type="entry name" value="PRK10869.1"/>
    <property type="match status" value="1"/>
</dbReference>